<proteinExistence type="predicted"/>
<dbReference type="AlphaFoldDB" id="A0A6A5YJ74"/>
<reference evidence="2" key="1">
    <citation type="journal article" date="2020" name="Stud. Mycol.">
        <title>101 Dothideomycetes genomes: a test case for predicting lifestyles and emergence of pathogens.</title>
        <authorList>
            <person name="Haridas S."/>
            <person name="Albert R."/>
            <person name="Binder M."/>
            <person name="Bloem J."/>
            <person name="Labutti K."/>
            <person name="Salamov A."/>
            <person name="Andreopoulos B."/>
            <person name="Baker S."/>
            <person name="Barry K."/>
            <person name="Bills G."/>
            <person name="Bluhm B."/>
            <person name="Cannon C."/>
            <person name="Castanera R."/>
            <person name="Culley D."/>
            <person name="Daum C."/>
            <person name="Ezra D."/>
            <person name="Gonzalez J."/>
            <person name="Henrissat B."/>
            <person name="Kuo A."/>
            <person name="Liang C."/>
            <person name="Lipzen A."/>
            <person name="Lutzoni F."/>
            <person name="Magnuson J."/>
            <person name="Mondo S."/>
            <person name="Nolan M."/>
            <person name="Ohm R."/>
            <person name="Pangilinan J."/>
            <person name="Park H.-J."/>
            <person name="Ramirez L."/>
            <person name="Alfaro M."/>
            <person name="Sun H."/>
            <person name="Tritt A."/>
            <person name="Yoshinaga Y."/>
            <person name="Zwiers L.-H."/>
            <person name="Turgeon B."/>
            <person name="Goodwin S."/>
            <person name="Spatafora J."/>
            <person name="Crous P."/>
            <person name="Grigoriev I."/>
        </authorList>
    </citation>
    <scope>NUCLEOTIDE SEQUENCE</scope>
    <source>
        <strain evidence="2">CBS 627.86</strain>
    </source>
</reference>
<dbReference type="EMBL" id="ML977356">
    <property type="protein sequence ID" value="KAF2107146.1"/>
    <property type="molecule type" value="Genomic_DNA"/>
</dbReference>
<feature type="compositionally biased region" description="Basic and acidic residues" evidence="1">
    <location>
        <begin position="1"/>
        <end position="15"/>
    </location>
</feature>
<evidence type="ECO:0000256" key="1">
    <source>
        <dbReference type="SAM" id="MobiDB-lite"/>
    </source>
</evidence>
<evidence type="ECO:0000313" key="3">
    <source>
        <dbReference type="Proteomes" id="UP000799770"/>
    </source>
</evidence>
<accession>A0A6A5YJ74</accession>
<gene>
    <name evidence="2" type="ORF">BDV96DRAFT_637714</name>
</gene>
<feature type="region of interest" description="Disordered" evidence="1">
    <location>
        <begin position="1"/>
        <end position="21"/>
    </location>
</feature>
<keyword evidence="3" id="KW-1185">Reference proteome</keyword>
<feature type="region of interest" description="Disordered" evidence="1">
    <location>
        <begin position="33"/>
        <end position="69"/>
    </location>
</feature>
<organism evidence="2 3">
    <name type="scientific">Lophiotrema nucula</name>
    <dbReference type="NCBI Taxonomy" id="690887"/>
    <lineage>
        <taxon>Eukaryota</taxon>
        <taxon>Fungi</taxon>
        <taxon>Dikarya</taxon>
        <taxon>Ascomycota</taxon>
        <taxon>Pezizomycotina</taxon>
        <taxon>Dothideomycetes</taxon>
        <taxon>Pleosporomycetidae</taxon>
        <taxon>Pleosporales</taxon>
        <taxon>Lophiotremataceae</taxon>
        <taxon>Lophiotrema</taxon>
    </lineage>
</organism>
<dbReference type="Proteomes" id="UP000799770">
    <property type="component" value="Unassembled WGS sequence"/>
</dbReference>
<evidence type="ECO:0000313" key="2">
    <source>
        <dbReference type="EMBL" id="KAF2107146.1"/>
    </source>
</evidence>
<protein>
    <submittedName>
        <fullName evidence="2">Uncharacterized protein</fullName>
    </submittedName>
</protein>
<name>A0A6A5YJ74_9PLEO</name>
<sequence>MKKEQKERKGGRDDDNNINMDLARKHSVDDIATNRELGRKTGFTAGFLRGKAGTERKPNGKKVKLPKPERQTIRAAELAALKAECDERLQKEDLDHGLIARVQTGMAKSKNHNMRRRLHLKKERMQREAERARIEKM</sequence>